<gene>
    <name evidence="1" type="ORF">M9458_035175</name>
</gene>
<protein>
    <submittedName>
        <fullName evidence="1">Uncharacterized protein</fullName>
    </submittedName>
</protein>
<evidence type="ECO:0000313" key="1">
    <source>
        <dbReference type="EMBL" id="KAL0170579.1"/>
    </source>
</evidence>
<name>A0ABD0P951_CIRMR</name>
<dbReference type="EMBL" id="JAMKFB020000017">
    <property type="protein sequence ID" value="KAL0170579.1"/>
    <property type="molecule type" value="Genomic_DNA"/>
</dbReference>
<proteinExistence type="predicted"/>
<feature type="non-terminal residue" evidence="1">
    <location>
        <position position="1"/>
    </location>
</feature>
<comment type="caution">
    <text evidence="1">The sequence shown here is derived from an EMBL/GenBank/DDBJ whole genome shotgun (WGS) entry which is preliminary data.</text>
</comment>
<accession>A0ABD0P951</accession>
<dbReference type="AlphaFoldDB" id="A0ABD0P951"/>
<reference evidence="1 2" key="1">
    <citation type="submission" date="2024-05" db="EMBL/GenBank/DDBJ databases">
        <title>Genome sequencing and assembly of Indian major carp, Cirrhinus mrigala (Hamilton, 1822).</title>
        <authorList>
            <person name="Mohindra V."/>
            <person name="Chowdhury L.M."/>
            <person name="Lal K."/>
            <person name="Jena J.K."/>
        </authorList>
    </citation>
    <scope>NUCLEOTIDE SEQUENCE [LARGE SCALE GENOMIC DNA]</scope>
    <source>
        <strain evidence="1">CM1030</strain>
        <tissue evidence="1">Blood</tissue>
    </source>
</reference>
<feature type="non-terminal residue" evidence="1">
    <location>
        <position position="50"/>
    </location>
</feature>
<organism evidence="1 2">
    <name type="scientific">Cirrhinus mrigala</name>
    <name type="common">Mrigala</name>
    <dbReference type="NCBI Taxonomy" id="683832"/>
    <lineage>
        <taxon>Eukaryota</taxon>
        <taxon>Metazoa</taxon>
        <taxon>Chordata</taxon>
        <taxon>Craniata</taxon>
        <taxon>Vertebrata</taxon>
        <taxon>Euteleostomi</taxon>
        <taxon>Actinopterygii</taxon>
        <taxon>Neopterygii</taxon>
        <taxon>Teleostei</taxon>
        <taxon>Ostariophysi</taxon>
        <taxon>Cypriniformes</taxon>
        <taxon>Cyprinidae</taxon>
        <taxon>Labeoninae</taxon>
        <taxon>Labeonini</taxon>
        <taxon>Cirrhinus</taxon>
    </lineage>
</organism>
<sequence length="50" mass="5713">GLLFIIILVLRRKRDNDSELSLARTPLLRKDRPPSRFYGIPCDAEPVYAG</sequence>
<evidence type="ECO:0000313" key="2">
    <source>
        <dbReference type="Proteomes" id="UP001529510"/>
    </source>
</evidence>
<keyword evidence="2" id="KW-1185">Reference proteome</keyword>
<dbReference type="Proteomes" id="UP001529510">
    <property type="component" value="Unassembled WGS sequence"/>
</dbReference>